<evidence type="ECO:0000256" key="1">
    <source>
        <dbReference type="SAM" id="MobiDB-lite"/>
    </source>
</evidence>
<protein>
    <submittedName>
        <fullName evidence="2">Uncharacterized protein</fullName>
    </submittedName>
</protein>
<organism evidence="2">
    <name type="scientific">marine metagenome</name>
    <dbReference type="NCBI Taxonomy" id="408172"/>
    <lineage>
        <taxon>unclassified sequences</taxon>
        <taxon>metagenomes</taxon>
        <taxon>ecological metagenomes</taxon>
    </lineage>
</organism>
<evidence type="ECO:0000313" key="2">
    <source>
        <dbReference type="EMBL" id="SVC98938.1"/>
    </source>
</evidence>
<feature type="compositionally biased region" description="Basic and acidic residues" evidence="1">
    <location>
        <begin position="79"/>
        <end position="89"/>
    </location>
</feature>
<feature type="region of interest" description="Disordered" evidence="1">
    <location>
        <begin position="1"/>
        <end position="31"/>
    </location>
</feature>
<name>A0A382RPQ8_9ZZZZ</name>
<proteinExistence type="predicted"/>
<dbReference type="AlphaFoldDB" id="A0A382RPQ8"/>
<gene>
    <name evidence="2" type="ORF">METZ01_LOCUS351792</name>
</gene>
<sequence length="89" mass="9345">MPRRQSQPGGLQAPEQVTTAHGLRTEGERPYPHLGRHVVVVALEGHAAQSQAGCEGVQFVVAGVAHEMGPAAAPPGPDRLVDKDRHAPC</sequence>
<feature type="region of interest" description="Disordered" evidence="1">
    <location>
        <begin position="69"/>
        <end position="89"/>
    </location>
</feature>
<accession>A0A382RPQ8</accession>
<feature type="compositionally biased region" description="Polar residues" evidence="1">
    <location>
        <begin position="1"/>
        <end position="19"/>
    </location>
</feature>
<dbReference type="EMBL" id="UINC01122861">
    <property type="protein sequence ID" value="SVC98938.1"/>
    <property type="molecule type" value="Genomic_DNA"/>
</dbReference>
<reference evidence="2" key="1">
    <citation type="submission" date="2018-05" db="EMBL/GenBank/DDBJ databases">
        <authorList>
            <person name="Lanie J.A."/>
            <person name="Ng W.-L."/>
            <person name="Kazmierczak K.M."/>
            <person name="Andrzejewski T.M."/>
            <person name="Davidsen T.M."/>
            <person name="Wayne K.J."/>
            <person name="Tettelin H."/>
            <person name="Glass J.I."/>
            <person name="Rusch D."/>
            <person name="Podicherti R."/>
            <person name="Tsui H.-C.T."/>
            <person name="Winkler M.E."/>
        </authorList>
    </citation>
    <scope>NUCLEOTIDE SEQUENCE</scope>
</reference>
<feature type="non-terminal residue" evidence="2">
    <location>
        <position position="89"/>
    </location>
</feature>